<dbReference type="PANTHER" id="PTHR20857:SF15">
    <property type="entry name" value="THIAMINE-PHOSPHATE SYNTHASE"/>
    <property type="match status" value="1"/>
</dbReference>
<dbReference type="SUPFAM" id="SSF51391">
    <property type="entry name" value="Thiamin phosphate synthase"/>
    <property type="match status" value="1"/>
</dbReference>
<evidence type="ECO:0000313" key="4">
    <source>
        <dbReference type="EMBL" id="EAQ11260.1"/>
    </source>
</evidence>
<keyword evidence="2" id="KW-0784">Thiamine biosynthesis</keyword>
<evidence type="ECO:0000256" key="1">
    <source>
        <dbReference type="ARBA" id="ARBA00004948"/>
    </source>
</evidence>
<reference evidence="4 5" key="1">
    <citation type="journal article" date="2010" name="J. Bacteriol.">
        <title>Genome sequences of Pelagibaca bermudensis HTCC2601T and Maritimibacter alkaliphilus HTCC2654T, the type strains of two marine Roseobacter genera.</title>
        <authorList>
            <person name="Thrash J.C."/>
            <person name="Cho J.C."/>
            <person name="Ferriera S."/>
            <person name="Johnson J."/>
            <person name="Vergin K.L."/>
            <person name="Giovannoni S.J."/>
        </authorList>
    </citation>
    <scope>NUCLEOTIDE SEQUENCE [LARGE SCALE GENOMIC DNA]</scope>
    <source>
        <strain evidence="4 5">HTCC2654</strain>
    </source>
</reference>
<proteinExistence type="predicted"/>
<comment type="caution">
    <text evidence="4">The sequence shown here is derived from an EMBL/GenBank/DDBJ whole genome shotgun (WGS) entry which is preliminary data.</text>
</comment>
<dbReference type="eggNOG" id="COG0352">
    <property type="taxonomic scope" value="Bacteria"/>
</dbReference>
<organism evidence="4 5">
    <name type="scientific">Maritimibacter alkaliphilus HTCC2654</name>
    <dbReference type="NCBI Taxonomy" id="314271"/>
    <lineage>
        <taxon>Bacteria</taxon>
        <taxon>Pseudomonadati</taxon>
        <taxon>Pseudomonadota</taxon>
        <taxon>Alphaproteobacteria</taxon>
        <taxon>Rhodobacterales</taxon>
        <taxon>Roseobacteraceae</taxon>
        <taxon>Maritimibacter</taxon>
    </lineage>
</organism>
<dbReference type="Gene3D" id="3.20.20.70">
    <property type="entry name" value="Aldolase class I"/>
    <property type="match status" value="1"/>
</dbReference>
<dbReference type="Pfam" id="PF02581">
    <property type="entry name" value="TMP-TENI"/>
    <property type="match status" value="1"/>
</dbReference>
<sequence length="206" mass="22266">MAETDLPQLYLVTPPQFELSSFPDQLARALDAVEIACLRLELATRDEDTIARAADACREVAHARDIAIVIADHVLMVERLGLDGVHFTDGSRQVRKTRKDLGKDAIVGAFCGTSRHDGMTAGEQDADYVAFGPVGTSNLGTGEIAGRDLFQWWTEMIEVPIVAEGGLTEALVRDFAPVTDFFSFGEEIWTAEDPTAALTALAAARA</sequence>
<dbReference type="GO" id="GO:0004789">
    <property type="term" value="F:thiamine-phosphate diphosphorylase activity"/>
    <property type="evidence" value="ECO:0007669"/>
    <property type="project" value="TreeGrafter"/>
</dbReference>
<dbReference type="InterPro" id="IPR036206">
    <property type="entry name" value="ThiamineP_synth_sf"/>
</dbReference>
<name>A3VKD6_9RHOB</name>
<dbReference type="STRING" id="314271.RB2654_04506"/>
<protein>
    <submittedName>
        <fullName evidence="4">Thiamine-phosphate pyrophosphorylase, putative</fullName>
    </submittedName>
</protein>
<dbReference type="CDD" id="cd00564">
    <property type="entry name" value="TMP_TenI"/>
    <property type="match status" value="1"/>
</dbReference>
<feature type="domain" description="Thiamine phosphate synthase/TenI" evidence="3">
    <location>
        <begin position="9"/>
        <end position="173"/>
    </location>
</feature>
<dbReference type="RefSeq" id="WP_008329037.1">
    <property type="nucleotide sequence ID" value="NZ_CH902578.1"/>
</dbReference>
<evidence type="ECO:0000256" key="2">
    <source>
        <dbReference type="ARBA" id="ARBA00022977"/>
    </source>
</evidence>
<dbReference type="Proteomes" id="UP000002931">
    <property type="component" value="Unassembled WGS sequence"/>
</dbReference>
<dbReference type="InterPro" id="IPR013785">
    <property type="entry name" value="Aldolase_TIM"/>
</dbReference>
<evidence type="ECO:0000313" key="5">
    <source>
        <dbReference type="Proteomes" id="UP000002931"/>
    </source>
</evidence>
<accession>A3VKD6</accession>
<dbReference type="GO" id="GO:0009228">
    <property type="term" value="P:thiamine biosynthetic process"/>
    <property type="evidence" value="ECO:0007669"/>
    <property type="project" value="UniProtKB-KW"/>
</dbReference>
<gene>
    <name evidence="4" type="ORF">RB2654_04506</name>
</gene>
<keyword evidence="5" id="KW-1185">Reference proteome</keyword>
<dbReference type="AlphaFoldDB" id="A3VKD6"/>
<dbReference type="GO" id="GO:0005737">
    <property type="term" value="C:cytoplasm"/>
    <property type="evidence" value="ECO:0007669"/>
    <property type="project" value="TreeGrafter"/>
</dbReference>
<evidence type="ECO:0000259" key="3">
    <source>
        <dbReference type="Pfam" id="PF02581"/>
    </source>
</evidence>
<dbReference type="HOGENOM" id="CLU_018272_3_1_5"/>
<dbReference type="InterPro" id="IPR022998">
    <property type="entry name" value="ThiamineP_synth_TenI"/>
</dbReference>
<comment type="pathway">
    <text evidence="1">Cofactor biosynthesis; thiamine diphosphate biosynthesis.</text>
</comment>
<dbReference type="EMBL" id="AAMT01000017">
    <property type="protein sequence ID" value="EAQ11260.1"/>
    <property type="molecule type" value="Genomic_DNA"/>
</dbReference>
<dbReference type="OrthoDB" id="7159061at2"/>
<dbReference type="PANTHER" id="PTHR20857">
    <property type="entry name" value="THIAMINE-PHOSPHATE PYROPHOSPHORYLASE"/>
    <property type="match status" value="1"/>
</dbReference>